<evidence type="ECO:0000259" key="2">
    <source>
        <dbReference type="PROSITE" id="PS51462"/>
    </source>
</evidence>
<dbReference type="PRINTS" id="PR00502">
    <property type="entry name" value="NUDIXFAMILY"/>
</dbReference>
<dbReference type="AlphaFoldDB" id="A0A327L5Y6"/>
<proteinExistence type="predicted"/>
<keyword evidence="4" id="KW-1185">Reference proteome</keyword>
<evidence type="ECO:0000313" key="4">
    <source>
        <dbReference type="Proteomes" id="UP000249130"/>
    </source>
</evidence>
<name>A0A327L5Y6_9BRAD</name>
<dbReference type="PANTHER" id="PTHR43736">
    <property type="entry name" value="ADP-RIBOSE PYROPHOSPHATASE"/>
    <property type="match status" value="1"/>
</dbReference>
<protein>
    <submittedName>
        <fullName evidence="3">NUDIX hydrolase</fullName>
    </submittedName>
</protein>
<dbReference type="InterPro" id="IPR000086">
    <property type="entry name" value="NUDIX_hydrolase_dom"/>
</dbReference>
<dbReference type="RefSeq" id="WP_111417440.1">
    <property type="nucleotide sequence ID" value="NZ_NPEX01000008.1"/>
</dbReference>
<dbReference type="OrthoDB" id="9761969at2"/>
<dbReference type="Gene3D" id="3.90.79.10">
    <property type="entry name" value="Nucleoside Triphosphate Pyrophosphohydrolase"/>
    <property type="match status" value="1"/>
</dbReference>
<comment type="caution">
    <text evidence="3">The sequence shown here is derived from an EMBL/GenBank/DDBJ whole genome shotgun (WGS) entry which is preliminary data.</text>
</comment>
<reference evidence="3 4" key="1">
    <citation type="submission" date="2017-07" db="EMBL/GenBank/DDBJ databases">
        <title>Draft Genome Sequences of Select Purple Nonsulfur Bacteria.</title>
        <authorList>
            <person name="Lasarre B."/>
            <person name="Mckinlay J.B."/>
        </authorList>
    </citation>
    <scope>NUCLEOTIDE SEQUENCE [LARGE SCALE GENOMIC DNA]</scope>
    <source>
        <strain evidence="3 4">DSM 5909</strain>
    </source>
</reference>
<organism evidence="3 4">
    <name type="scientific">Rhodoplanes roseus</name>
    <dbReference type="NCBI Taxonomy" id="29409"/>
    <lineage>
        <taxon>Bacteria</taxon>
        <taxon>Pseudomonadati</taxon>
        <taxon>Pseudomonadota</taxon>
        <taxon>Alphaproteobacteria</taxon>
        <taxon>Hyphomicrobiales</taxon>
        <taxon>Nitrobacteraceae</taxon>
        <taxon>Rhodoplanes</taxon>
    </lineage>
</organism>
<feature type="domain" description="Nudix hydrolase" evidence="2">
    <location>
        <begin position="15"/>
        <end position="145"/>
    </location>
</feature>
<dbReference type="Pfam" id="PF00293">
    <property type="entry name" value="NUDIX"/>
    <property type="match status" value="1"/>
</dbReference>
<accession>A0A327L5Y6</accession>
<dbReference type="PROSITE" id="PS51462">
    <property type="entry name" value="NUDIX"/>
    <property type="match status" value="1"/>
</dbReference>
<sequence length="151" mass="15688">MSGPGPSDPRAYPSRPFLAVSAAVFRAGRVLLVRRARAPSAGPWTLPGGVVEAGETLHDAVTREIAEETALAVAPVALAGHREVILRDPDGRAERHFVVLAFAARWLAGEPVLDAELAAFDWHDPATVAGLDTTEGLAEIVAAAQAILGAA</sequence>
<keyword evidence="1 3" id="KW-0378">Hydrolase</keyword>
<dbReference type="Proteomes" id="UP000249130">
    <property type="component" value="Unassembled WGS sequence"/>
</dbReference>
<evidence type="ECO:0000313" key="3">
    <source>
        <dbReference type="EMBL" id="RAI45777.1"/>
    </source>
</evidence>
<evidence type="ECO:0000256" key="1">
    <source>
        <dbReference type="ARBA" id="ARBA00022801"/>
    </source>
</evidence>
<dbReference type="PANTHER" id="PTHR43736:SF1">
    <property type="entry name" value="DIHYDRONEOPTERIN TRIPHOSPHATE DIPHOSPHATASE"/>
    <property type="match status" value="1"/>
</dbReference>
<dbReference type="EMBL" id="NPEX01000008">
    <property type="protein sequence ID" value="RAI45777.1"/>
    <property type="molecule type" value="Genomic_DNA"/>
</dbReference>
<dbReference type="CDD" id="cd04673">
    <property type="entry name" value="NUDIX_ADPRase"/>
    <property type="match status" value="1"/>
</dbReference>
<dbReference type="SUPFAM" id="SSF55811">
    <property type="entry name" value="Nudix"/>
    <property type="match status" value="1"/>
</dbReference>
<gene>
    <name evidence="3" type="ORF">CH341_02420</name>
</gene>
<dbReference type="InterPro" id="IPR020476">
    <property type="entry name" value="Nudix_hydrolase"/>
</dbReference>
<dbReference type="InterPro" id="IPR015797">
    <property type="entry name" value="NUDIX_hydrolase-like_dom_sf"/>
</dbReference>
<dbReference type="GO" id="GO:0016787">
    <property type="term" value="F:hydrolase activity"/>
    <property type="evidence" value="ECO:0007669"/>
    <property type="project" value="UniProtKB-KW"/>
</dbReference>